<evidence type="ECO:0000313" key="9">
    <source>
        <dbReference type="EMBL" id="CAI8037738.1"/>
    </source>
</evidence>
<dbReference type="SMART" id="SM00180">
    <property type="entry name" value="EGF_Lam"/>
    <property type="match status" value="3"/>
</dbReference>
<organism evidence="9 10">
    <name type="scientific">Geodia barretti</name>
    <name type="common">Barrett's horny sponge</name>
    <dbReference type="NCBI Taxonomy" id="519541"/>
    <lineage>
        <taxon>Eukaryota</taxon>
        <taxon>Metazoa</taxon>
        <taxon>Porifera</taxon>
        <taxon>Demospongiae</taxon>
        <taxon>Heteroscleromorpha</taxon>
        <taxon>Tetractinellida</taxon>
        <taxon>Astrophorina</taxon>
        <taxon>Geodiidae</taxon>
        <taxon>Geodia</taxon>
    </lineage>
</organism>
<dbReference type="InterPro" id="IPR056863">
    <property type="entry name" value="LMN_ATRN_NET-like_EGF"/>
</dbReference>
<dbReference type="InterPro" id="IPR050440">
    <property type="entry name" value="Laminin/Netrin_ECM"/>
</dbReference>
<dbReference type="Pfam" id="PF00053">
    <property type="entry name" value="EGF_laminin"/>
    <property type="match status" value="2"/>
</dbReference>
<dbReference type="InterPro" id="IPR008211">
    <property type="entry name" value="Laminin_N"/>
</dbReference>
<keyword evidence="3" id="KW-1015">Disulfide bond</keyword>
<evidence type="ECO:0000259" key="8">
    <source>
        <dbReference type="PROSITE" id="PS51117"/>
    </source>
</evidence>
<evidence type="ECO:0000256" key="2">
    <source>
        <dbReference type="ARBA" id="ARBA00022737"/>
    </source>
</evidence>
<accession>A0AA35SXL4</accession>
<feature type="signal peptide" evidence="7">
    <location>
        <begin position="1"/>
        <end position="22"/>
    </location>
</feature>
<dbReference type="PROSITE" id="PS01248">
    <property type="entry name" value="EGF_LAM_1"/>
    <property type="match status" value="1"/>
</dbReference>
<evidence type="ECO:0000313" key="10">
    <source>
        <dbReference type="Proteomes" id="UP001174909"/>
    </source>
</evidence>
<keyword evidence="6" id="KW-0175">Coiled coil</keyword>
<dbReference type="AlphaFoldDB" id="A0AA35SXL4"/>
<feature type="domain" description="Laminin N-terminal" evidence="8">
    <location>
        <begin position="29"/>
        <end position="245"/>
    </location>
</feature>
<dbReference type="SMART" id="SM00136">
    <property type="entry name" value="LamNT"/>
    <property type="match status" value="1"/>
</dbReference>
<feature type="chain" id="PRO_5041341005" evidence="7">
    <location>
        <begin position="23"/>
        <end position="1013"/>
    </location>
</feature>
<dbReference type="Pfam" id="PF24973">
    <property type="entry name" value="EGF_LMN_ATRN"/>
    <property type="match status" value="1"/>
</dbReference>
<dbReference type="Proteomes" id="UP001174909">
    <property type="component" value="Unassembled WGS sequence"/>
</dbReference>
<dbReference type="GO" id="GO:0009888">
    <property type="term" value="P:tissue development"/>
    <property type="evidence" value="ECO:0007669"/>
    <property type="project" value="TreeGrafter"/>
</dbReference>
<dbReference type="PANTHER" id="PTHR10574:SF406">
    <property type="entry name" value="LAMININ SUBUNIT ALPHA 5"/>
    <property type="match status" value="1"/>
</dbReference>
<dbReference type="CDD" id="cd00055">
    <property type="entry name" value="EGF_Lam"/>
    <property type="match status" value="2"/>
</dbReference>
<evidence type="ECO:0000256" key="7">
    <source>
        <dbReference type="SAM" id="SignalP"/>
    </source>
</evidence>
<dbReference type="Gene3D" id="2.10.25.10">
    <property type="entry name" value="Laminin"/>
    <property type="match status" value="2"/>
</dbReference>
<proteinExistence type="predicted"/>
<name>A0AA35SXL4_GEOBA</name>
<evidence type="ECO:0000256" key="5">
    <source>
        <dbReference type="ARBA" id="ARBA00023292"/>
    </source>
</evidence>
<feature type="coiled-coil region" evidence="6">
    <location>
        <begin position="910"/>
        <end position="1007"/>
    </location>
</feature>
<keyword evidence="10" id="KW-1185">Reference proteome</keyword>
<dbReference type="PANTHER" id="PTHR10574">
    <property type="entry name" value="NETRIN/LAMININ-RELATED"/>
    <property type="match status" value="1"/>
</dbReference>
<feature type="coiled-coil region" evidence="6">
    <location>
        <begin position="791"/>
        <end position="839"/>
    </location>
</feature>
<dbReference type="InterPro" id="IPR002049">
    <property type="entry name" value="LE_dom"/>
</dbReference>
<gene>
    <name evidence="9" type="ORF">GBAR_LOCUS21109</name>
</gene>
<sequence>MARTKRALLLLGLCSLMEFARAVCEEGGEPIACAPPHDENILAGLEPVASDSCGQRGPEKFCYQTTDGRTQCDYCDASVAQQGHPPSLMTDPNVVEGENLTFWLSFRSSAVVTFPLSKKFEISSVSVSFFSSRPQSYAIYKSTDYGETFVPFQYFSLSCEATYGVAESSDVDVGEEDVALCTSAGAGGTSSEETVFRPLEHRPGDLADSQQLQEWVLATHIQLRFDGQDAAAQFYAVSNVEVSGTCYCNGHARTCSGSVAGGDVTCECEHGTDGRDCGECLDFYQDVPWSRATIDNPTSCAACNCNNHSDVCRFDVAVYVASGNVSGGVCESCRDNTEGEQCQRCTLSYYPSPSLPLASPDYCTLCDCDPRGTVGGEASCLLPPSVSPASPASQSCQCKTNVEEEEDGRCSQCKTSFHQLSLSDPAGCQACPACYDQVYVEFNRTQSLLSSLISHLNSTSPGQLPGDLLQEISDYRLILEDMLIRATLLARQESNLTSRVSVVATETDNLEDLIGRLERNVSLSEEGLGRIAAEFDSVVELLRRLTGSLEAVETAVRVDLVTSLSRASKSLQEIDGLFSQLVNLSREANQSSFGHRYLALNLLSSATESLALVQQALDLLSLTISLQNTTSLVLEGLRQESMRLDSVFTDASSDLREARLTVAFAVDQSTALLERLNNVTISDYDTSELEERLEALQNVTRDLVSDTGAVSGELRGVEREVEEVRERAGVLLAESDSLNLLSVELLARAHAALSFANQTVEEGSEFVASVEEILTQLQLRLGNSSGIVSGLEEVVRNILVAEELVTEAEREGGRRRGEVNEAVREAEEAVKAFEEASQLTAQALEAALRVREEATNTLFNATLLASEAEELRGNVSASEERGAELKVVSTETEELITTATEAAQTASSDASSLQEEIQQLTGVLDELKVDLDSTELLPSNRLSDVGSMVTELEAQADSNQVTLDALQDQVGQLEASSGELRESHRNLQQHRDLLQSILDNIQRLDCRNQFQSI</sequence>
<dbReference type="Gene3D" id="2.60.120.260">
    <property type="entry name" value="Galactose-binding domain-like"/>
    <property type="match status" value="1"/>
</dbReference>
<dbReference type="EMBL" id="CASHTH010002958">
    <property type="protein sequence ID" value="CAI8037738.1"/>
    <property type="molecule type" value="Genomic_DNA"/>
</dbReference>
<comment type="caution">
    <text evidence="9">The sequence shown here is derived from an EMBL/GenBank/DDBJ whole genome shotgun (WGS) entry which is preliminary data.</text>
</comment>
<dbReference type="SUPFAM" id="SSF57196">
    <property type="entry name" value="EGF/Laminin"/>
    <property type="match status" value="2"/>
</dbReference>
<keyword evidence="2" id="KW-0677">Repeat</keyword>
<evidence type="ECO:0000256" key="6">
    <source>
        <dbReference type="SAM" id="Coils"/>
    </source>
</evidence>
<evidence type="ECO:0000256" key="1">
    <source>
        <dbReference type="ARBA" id="ARBA00022729"/>
    </source>
</evidence>
<dbReference type="Pfam" id="PF00055">
    <property type="entry name" value="Laminin_N"/>
    <property type="match status" value="1"/>
</dbReference>
<reference evidence="9" key="1">
    <citation type="submission" date="2023-03" db="EMBL/GenBank/DDBJ databases">
        <authorList>
            <person name="Steffen K."/>
            <person name="Cardenas P."/>
        </authorList>
    </citation>
    <scope>NUCLEOTIDE SEQUENCE</scope>
</reference>
<keyword evidence="4" id="KW-0325">Glycoprotein</keyword>
<keyword evidence="5" id="KW-0424">Laminin EGF-like domain</keyword>
<protein>
    <submittedName>
        <fullName evidence="9">Netrin unc-6</fullName>
    </submittedName>
</protein>
<keyword evidence="1 7" id="KW-0732">Signal</keyword>
<evidence type="ECO:0000256" key="4">
    <source>
        <dbReference type="ARBA" id="ARBA00023180"/>
    </source>
</evidence>
<evidence type="ECO:0000256" key="3">
    <source>
        <dbReference type="ARBA" id="ARBA00023157"/>
    </source>
</evidence>
<dbReference type="PROSITE" id="PS51117">
    <property type="entry name" value="LAMININ_NTER"/>
    <property type="match status" value="1"/>
</dbReference>